<dbReference type="PANTHER" id="PTHR46224">
    <property type="entry name" value="ANKYRIN REPEAT FAMILY PROTEIN"/>
    <property type="match status" value="1"/>
</dbReference>
<gene>
    <name evidence="2" type="ORF">P171DRAFT_507876</name>
</gene>
<reference evidence="2" key="1">
    <citation type="journal article" date="2020" name="Stud. Mycol.">
        <title>101 Dothideomycetes genomes: a test case for predicting lifestyles and emergence of pathogens.</title>
        <authorList>
            <person name="Haridas S."/>
            <person name="Albert R."/>
            <person name="Binder M."/>
            <person name="Bloem J."/>
            <person name="Labutti K."/>
            <person name="Salamov A."/>
            <person name="Andreopoulos B."/>
            <person name="Baker S."/>
            <person name="Barry K."/>
            <person name="Bills G."/>
            <person name="Bluhm B."/>
            <person name="Cannon C."/>
            <person name="Castanera R."/>
            <person name="Culley D."/>
            <person name="Daum C."/>
            <person name="Ezra D."/>
            <person name="Gonzalez J."/>
            <person name="Henrissat B."/>
            <person name="Kuo A."/>
            <person name="Liang C."/>
            <person name="Lipzen A."/>
            <person name="Lutzoni F."/>
            <person name="Magnuson J."/>
            <person name="Mondo S."/>
            <person name="Nolan M."/>
            <person name="Ohm R."/>
            <person name="Pangilinan J."/>
            <person name="Park H.-J."/>
            <person name="Ramirez L."/>
            <person name="Alfaro M."/>
            <person name="Sun H."/>
            <person name="Tritt A."/>
            <person name="Yoshinaga Y."/>
            <person name="Zwiers L.-H."/>
            <person name="Turgeon B."/>
            <person name="Goodwin S."/>
            <person name="Spatafora J."/>
            <person name="Crous P."/>
            <person name="Grigoriev I."/>
        </authorList>
    </citation>
    <scope>NUCLEOTIDE SEQUENCE</scope>
    <source>
        <strain evidence="2">CBS 690.94</strain>
    </source>
</reference>
<dbReference type="Proteomes" id="UP000799764">
    <property type="component" value="Unassembled WGS sequence"/>
</dbReference>
<dbReference type="Gene3D" id="1.25.40.20">
    <property type="entry name" value="Ankyrin repeat-containing domain"/>
    <property type="match status" value="1"/>
</dbReference>
<organism evidence="2 3">
    <name type="scientific">Karstenula rhodostoma CBS 690.94</name>
    <dbReference type="NCBI Taxonomy" id="1392251"/>
    <lineage>
        <taxon>Eukaryota</taxon>
        <taxon>Fungi</taxon>
        <taxon>Dikarya</taxon>
        <taxon>Ascomycota</taxon>
        <taxon>Pezizomycotina</taxon>
        <taxon>Dothideomycetes</taxon>
        <taxon>Pleosporomycetidae</taxon>
        <taxon>Pleosporales</taxon>
        <taxon>Massarineae</taxon>
        <taxon>Didymosphaeriaceae</taxon>
        <taxon>Karstenula</taxon>
    </lineage>
</organism>
<dbReference type="PROSITE" id="PS50088">
    <property type="entry name" value="ANK_REPEAT"/>
    <property type="match status" value="1"/>
</dbReference>
<dbReference type="InterPro" id="IPR002110">
    <property type="entry name" value="Ankyrin_rpt"/>
</dbReference>
<evidence type="ECO:0000313" key="3">
    <source>
        <dbReference type="Proteomes" id="UP000799764"/>
    </source>
</evidence>
<dbReference type="AlphaFoldDB" id="A0A9P4UGW6"/>
<sequence>MRYVDSAFRGHFSDNLPHTARDMINDIGMRHNGIFLWAILVFDQVIEDIDQGYPTEEVLLRLRKLPERLTALYREILQRLRGKHAAQSLKLLQWACFWETPGKGPNEISESFHIASTFSSVRPRFSIGNLRTFMNFEPHLNTLPCGSRDNADSIFILNDEMMEYKVKILSGGLVCLDKHDDYDDKGGGGGGIALVHASVEDFLLKEGFRILDNWDTSPAENTMGEGSRDAVVYALNHAFAHASIAKKGGAEFPRTFISHLQPVLRKETIWVDLLQSELPGILENLYHGPATWSSEDASIGLGTSVLSVLSTLYNLPIVLDHIESDRQQTVLSEATLDRSEATAHGRMPQKILYLAANAGYIGVVDVLLRQGVYAQRTNTTLDFHLGCPVLAAGTNNHFTIVRKLNAHGFSVHKESLQYLIRGKAEWKMCDLFIELGADPSASGSPLIAAVETGKLDIVRLLLHHGANPNAKGRPIGSPLSSLLSPLEVAINGTCDYDIVKTLLEGGANVGPIQPDGKSHIEHYQEGNNDKKIELSSV</sequence>
<protein>
    <recommendedName>
        <fullName evidence="4">Ankyrin</fullName>
    </recommendedName>
</protein>
<feature type="repeat" description="ANK" evidence="1">
    <location>
        <begin position="441"/>
        <end position="473"/>
    </location>
</feature>
<accession>A0A9P4UGW6</accession>
<dbReference type="OrthoDB" id="3788444at2759"/>
<proteinExistence type="predicted"/>
<comment type="caution">
    <text evidence="2">The sequence shown here is derived from an EMBL/GenBank/DDBJ whole genome shotgun (WGS) entry which is preliminary data.</text>
</comment>
<dbReference type="PROSITE" id="PS50297">
    <property type="entry name" value="ANK_REP_REGION"/>
    <property type="match status" value="1"/>
</dbReference>
<evidence type="ECO:0000313" key="2">
    <source>
        <dbReference type="EMBL" id="KAF2450021.1"/>
    </source>
</evidence>
<dbReference type="SMART" id="SM00248">
    <property type="entry name" value="ANK"/>
    <property type="match status" value="2"/>
</dbReference>
<dbReference type="InterPro" id="IPR051616">
    <property type="entry name" value="Cul2-RING_E3_ligase_SR"/>
</dbReference>
<dbReference type="PANTHER" id="PTHR46224:SF64">
    <property type="entry name" value="IQ MOTIF AND ANKYRIN REPEAT DOMAIN-CONTAINING PROTEIN 1"/>
    <property type="match status" value="1"/>
</dbReference>
<keyword evidence="1" id="KW-0040">ANK repeat</keyword>
<keyword evidence="3" id="KW-1185">Reference proteome</keyword>
<evidence type="ECO:0000256" key="1">
    <source>
        <dbReference type="PROSITE-ProRule" id="PRU00023"/>
    </source>
</evidence>
<name>A0A9P4UGW6_9PLEO</name>
<dbReference type="InterPro" id="IPR036770">
    <property type="entry name" value="Ankyrin_rpt-contain_sf"/>
</dbReference>
<dbReference type="SUPFAM" id="SSF48403">
    <property type="entry name" value="Ankyrin repeat"/>
    <property type="match status" value="1"/>
</dbReference>
<evidence type="ECO:0008006" key="4">
    <source>
        <dbReference type="Google" id="ProtNLM"/>
    </source>
</evidence>
<dbReference type="EMBL" id="MU001494">
    <property type="protein sequence ID" value="KAF2450021.1"/>
    <property type="molecule type" value="Genomic_DNA"/>
</dbReference>
<dbReference type="Pfam" id="PF12796">
    <property type="entry name" value="Ank_2"/>
    <property type="match status" value="1"/>
</dbReference>